<evidence type="ECO:0000313" key="8">
    <source>
        <dbReference type="Proteomes" id="UP000197065"/>
    </source>
</evidence>
<evidence type="ECO:0000256" key="6">
    <source>
        <dbReference type="ARBA" id="ARBA00023315"/>
    </source>
</evidence>
<sequence>MARIYFNRHLAPLAGKYPVVDRALRRIETSSVGAVMAVARALPIERASDLGFAVGKWAGPRTRKHRNVLNNLRMIFPDRDDAWIQQTAVAIWGQIGRVVAEYPHLPQMVRDRRLELDLRFDGDLLRRGPRGFVFAAMHQGNWNMPALGGIVGNFPLSVVYQEQHNKGLEALVAKWRNTIPCGFIPIEQTARRTVEELRAGRSVGLFVDHRIDSGELVPFAGIPAPTTTIPARMALKAGTGVIPARLERLPGVRFRLTAYPPIFIEEGQRDFRAAAFDVMAKVNEHFAAWIREKPEDWCAATKHRWTRPVMRATSTLRNAAGLA</sequence>
<dbReference type="OrthoDB" id="9801955at2"/>
<keyword evidence="6" id="KW-0012">Acyltransferase</keyword>
<evidence type="ECO:0000256" key="4">
    <source>
        <dbReference type="ARBA" id="ARBA00022679"/>
    </source>
</evidence>
<dbReference type="EMBL" id="FYEH01000004">
    <property type="protein sequence ID" value="SNB65267.1"/>
    <property type="molecule type" value="Genomic_DNA"/>
</dbReference>
<dbReference type="Proteomes" id="UP000197065">
    <property type="component" value="Unassembled WGS sequence"/>
</dbReference>
<dbReference type="PANTHER" id="PTHR30606">
    <property type="entry name" value="LIPID A BIOSYNTHESIS LAUROYL ACYLTRANSFERASE"/>
    <property type="match status" value="1"/>
</dbReference>
<dbReference type="GO" id="GO:0009247">
    <property type="term" value="P:glycolipid biosynthetic process"/>
    <property type="evidence" value="ECO:0007669"/>
    <property type="project" value="UniProtKB-ARBA"/>
</dbReference>
<evidence type="ECO:0000256" key="5">
    <source>
        <dbReference type="ARBA" id="ARBA00023136"/>
    </source>
</evidence>
<dbReference type="CDD" id="cd07984">
    <property type="entry name" value="LPLAT_LABLAT-like"/>
    <property type="match status" value="1"/>
</dbReference>
<comment type="subcellular location">
    <subcellularLocation>
        <location evidence="1">Cell inner membrane</location>
    </subcellularLocation>
</comment>
<name>A0A212R0D7_9PROT</name>
<reference evidence="7 8" key="1">
    <citation type="submission" date="2017-06" db="EMBL/GenBank/DDBJ databases">
        <authorList>
            <person name="Kim H.J."/>
            <person name="Triplett B.A."/>
        </authorList>
    </citation>
    <scope>NUCLEOTIDE SEQUENCE [LARGE SCALE GENOMIC DNA]</scope>
    <source>
        <strain evidence="7 8">B29T1</strain>
    </source>
</reference>
<evidence type="ECO:0000256" key="1">
    <source>
        <dbReference type="ARBA" id="ARBA00004533"/>
    </source>
</evidence>
<accession>A0A212R0D7</accession>
<dbReference type="GO" id="GO:0005886">
    <property type="term" value="C:plasma membrane"/>
    <property type="evidence" value="ECO:0007669"/>
    <property type="project" value="UniProtKB-SubCell"/>
</dbReference>
<dbReference type="InterPro" id="IPR004960">
    <property type="entry name" value="LipA_acyltrans"/>
</dbReference>
<dbReference type="RefSeq" id="WP_088560803.1">
    <property type="nucleotide sequence ID" value="NZ_FYEH01000004.1"/>
</dbReference>
<keyword evidence="2" id="KW-1003">Cell membrane</keyword>
<dbReference type="GO" id="GO:0016746">
    <property type="term" value="F:acyltransferase activity"/>
    <property type="evidence" value="ECO:0007669"/>
    <property type="project" value="UniProtKB-KW"/>
</dbReference>
<evidence type="ECO:0000256" key="3">
    <source>
        <dbReference type="ARBA" id="ARBA00022519"/>
    </source>
</evidence>
<dbReference type="AlphaFoldDB" id="A0A212R0D7"/>
<proteinExistence type="predicted"/>
<dbReference type="Pfam" id="PF03279">
    <property type="entry name" value="Lip_A_acyltrans"/>
    <property type="match status" value="1"/>
</dbReference>
<dbReference type="PANTHER" id="PTHR30606:SF9">
    <property type="entry name" value="LIPID A BIOSYNTHESIS LAUROYLTRANSFERASE"/>
    <property type="match status" value="1"/>
</dbReference>
<protein>
    <submittedName>
        <fullName evidence="7">KDO2-lipid IV(A) lauroyltransferase</fullName>
    </submittedName>
</protein>
<keyword evidence="8" id="KW-1185">Reference proteome</keyword>
<keyword evidence="4 7" id="KW-0808">Transferase</keyword>
<evidence type="ECO:0000313" key="7">
    <source>
        <dbReference type="EMBL" id="SNB65267.1"/>
    </source>
</evidence>
<organism evidence="7 8">
    <name type="scientific">Arboricoccus pini</name>
    <dbReference type="NCBI Taxonomy" id="1963835"/>
    <lineage>
        <taxon>Bacteria</taxon>
        <taxon>Pseudomonadati</taxon>
        <taxon>Pseudomonadota</taxon>
        <taxon>Alphaproteobacteria</taxon>
        <taxon>Geminicoccales</taxon>
        <taxon>Geminicoccaceae</taxon>
        <taxon>Arboricoccus</taxon>
    </lineage>
</organism>
<keyword evidence="5" id="KW-0472">Membrane</keyword>
<evidence type="ECO:0000256" key="2">
    <source>
        <dbReference type="ARBA" id="ARBA00022475"/>
    </source>
</evidence>
<keyword evidence="3" id="KW-0997">Cell inner membrane</keyword>
<gene>
    <name evidence="7" type="ORF">SAMN07250955_104228</name>
</gene>